<feature type="transmembrane region" description="Helical" evidence="4">
    <location>
        <begin position="189"/>
        <end position="211"/>
    </location>
</feature>
<feature type="domain" description="HAMP" evidence="6">
    <location>
        <begin position="212"/>
        <end position="265"/>
    </location>
</feature>
<keyword evidence="4" id="KW-0812">Transmembrane</keyword>
<protein>
    <submittedName>
        <fullName evidence="7">Methyl-accepting chemotaxis protein</fullName>
    </submittedName>
</protein>
<dbReference type="InterPro" id="IPR004089">
    <property type="entry name" value="MCPsignal_dom"/>
</dbReference>
<dbReference type="OrthoDB" id="5292010at2"/>
<dbReference type="InterPro" id="IPR051310">
    <property type="entry name" value="MCP_chemotaxis"/>
</dbReference>
<feature type="transmembrane region" description="Helical" evidence="4">
    <location>
        <begin position="12"/>
        <end position="32"/>
    </location>
</feature>
<gene>
    <name evidence="7" type="ORF">DD559_17590</name>
</gene>
<evidence type="ECO:0000259" key="6">
    <source>
        <dbReference type="PROSITE" id="PS50885"/>
    </source>
</evidence>
<dbReference type="GO" id="GO:0005886">
    <property type="term" value="C:plasma membrane"/>
    <property type="evidence" value="ECO:0007669"/>
    <property type="project" value="TreeGrafter"/>
</dbReference>
<sequence>MQIFANLKIQIKIMLMLGVLGIATLGVGWYGARTSSAIDAQYSELVGVTMPDTAKLVRVNRLVNTMMYAAYRTMVYDGQSVQAKQAVEEEADAYKQAIGFLDEVMTREKDSVADLTPIKAMVEAIQQKVEPAIALAIQDQDDQAKALLGAADGMSVDFTKKLRLYNDRRIAGADKLSATLSEVAATAGWMQIIVALVAVGVSLGFAVFLSWTQISGPLERLQGAMRTLAAGNHGVEVEGTDRGDEVGAMAKSVLVFKDAAVAQAAAAEAKRASEAAQKLVVETLENHLAKLADGDLTATIDARFAAEYEGLKLNFNAAINGLRDLIAAVMDSAETISTGSAEIAQASEDLARRTEGAAASLEETSAAVSEMDQRIKATAAASSKTVERATGAMGVVDSGRSVADEAMQAMTRVSESAKGIDNVIEGLDKIAFQTRVLAMNAAVEAGRAGEAGRGFAVVADLVSALAMRAEEEAGRARDQLTATQTDINAAVDMVRRVDSALGAIVGDVNEVHSLLETMATDNQVQASAVTQVATAVNSIDQTTQQNAAMVEQTSAAARNLSSEVAALSEQALRFNTGDRGGRKPVKSRVHALPVRSTPAHSATVSTVRQVSADVEEWASF</sequence>
<keyword evidence="8" id="KW-1185">Reference proteome</keyword>
<dbReference type="Pfam" id="PF00672">
    <property type="entry name" value="HAMP"/>
    <property type="match status" value="1"/>
</dbReference>
<evidence type="ECO:0000256" key="2">
    <source>
        <dbReference type="ARBA" id="ARBA00029447"/>
    </source>
</evidence>
<keyword evidence="4" id="KW-1133">Transmembrane helix</keyword>
<dbReference type="PROSITE" id="PS50885">
    <property type="entry name" value="HAMP"/>
    <property type="match status" value="2"/>
</dbReference>
<dbReference type="GO" id="GO:0006935">
    <property type="term" value="P:chemotaxis"/>
    <property type="evidence" value="ECO:0007669"/>
    <property type="project" value="UniProtKB-KW"/>
</dbReference>
<dbReference type="EMBL" id="QENQ01000001">
    <property type="protein sequence ID" value="PVX30916.1"/>
    <property type="molecule type" value="Genomic_DNA"/>
</dbReference>
<dbReference type="PANTHER" id="PTHR43531:SF11">
    <property type="entry name" value="METHYL-ACCEPTING CHEMOTAXIS PROTEIN 3"/>
    <property type="match status" value="1"/>
</dbReference>
<dbReference type="CDD" id="cd06225">
    <property type="entry name" value="HAMP"/>
    <property type="match status" value="1"/>
</dbReference>
<comment type="caution">
    <text evidence="7">The sequence shown here is derived from an EMBL/GenBank/DDBJ whole genome shotgun (WGS) entry which is preliminary data.</text>
</comment>
<evidence type="ECO:0000259" key="5">
    <source>
        <dbReference type="PROSITE" id="PS50111"/>
    </source>
</evidence>
<dbReference type="SMART" id="SM00304">
    <property type="entry name" value="HAMP"/>
    <property type="match status" value="2"/>
</dbReference>
<feature type="domain" description="Methyl-accepting transducer" evidence="5">
    <location>
        <begin position="332"/>
        <end position="561"/>
    </location>
</feature>
<dbReference type="InterPro" id="IPR003660">
    <property type="entry name" value="HAMP_dom"/>
</dbReference>
<reference evidence="7 8" key="1">
    <citation type="submission" date="2018-05" db="EMBL/GenBank/DDBJ databases">
        <title>Description of Sphingomonas pokkalii sp nov, isolated from the rhizosphere of saline tolerant pokkali rice and its draft genome analysis.</title>
        <authorList>
            <person name="Menon R."/>
            <person name="Kumari S."/>
            <person name="Rameshkumar N."/>
        </authorList>
    </citation>
    <scope>NUCLEOTIDE SEQUENCE [LARGE SCALE GENOMIC DNA]</scope>
    <source>
        <strain evidence="7 8">L3B27</strain>
    </source>
</reference>
<dbReference type="RefSeq" id="WP_116470310.1">
    <property type="nucleotide sequence ID" value="NZ_QENQ01000001.1"/>
</dbReference>
<dbReference type="GO" id="GO:0004888">
    <property type="term" value="F:transmembrane signaling receptor activity"/>
    <property type="evidence" value="ECO:0007669"/>
    <property type="project" value="TreeGrafter"/>
</dbReference>
<evidence type="ECO:0000313" key="7">
    <source>
        <dbReference type="EMBL" id="PVX30916.1"/>
    </source>
</evidence>
<organism evidence="7 8">
    <name type="scientific">Sphingomonas pokkalii</name>
    <dbReference type="NCBI Taxonomy" id="2175090"/>
    <lineage>
        <taxon>Bacteria</taxon>
        <taxon>Pseudomonadati</taxon>
        <taxon>Pseudomonadota</taxon>
        <taxon>Alphaproteobacteria</taxon>
        <taxon>Sphingomonadales</taxon>
        <taxon>Sphingomonadaceae</taxon>
        <taxon>Sphingomonas</taxon>
    </lineage>
</organism>
<comment type="similarity">
    <text evidence="2">Belongs to the methyl-accepting chemotaxis (MCP) protein family.</text>
</comment>
<keyword evidence="4" id="KW-0472">Membrane</keyword>
<name>A0A2U0SHU0_9SPHN</name>
<dbReference type="PANTHER" id="PTHR43531">
    <property type="entry name" value="PROTEIN ICFG"/>
    <property type="match status" value="1"/>
</dbReference>
<evidence type="ECO:0000256" key="3">
    <source>
        <dbReference type="PROSITE-ProRule" id="PRU00284"/>
    </source>
</evidence>
<keyword evidence="3" id="KW-0807">Transducer</keyword>
<dbReference type="Gene3D" id="1.10.287.950">
    <property type="entry name" value="Methyl-accepting chemotaxis protein"/>
    <property type="match status" value="1"/>
</dbReference>
<dbReference type="SUPFAM" id="SSF58104">
    <property type="entry name" value="Methyl-accepting chemotaxis protein (MCP) signaling domain"/>
    <property type="match status" value="1"/>
</dbReference>
<dbReference type="PROSITE" id="PS50111">
    <property type="entry name" value="CHEMOTAXIS_TRANSDUC_2"/>
    <property type="match status" value="1"/>
</dbReference>
<dbReference type="Proteomes" id="UP000245890">
    <property type="component" value="Unassembled WGS sequence"/>
</dbReference>
<dbReference type="Gene3D" id="1.10.8.500">
    <property type="entry name" value="HAMP domain in histidine kinase"/>
    <property type="match status" value="1"/>
</dbReference>
<feature type="domain" description="HAMP" evidence="6">
    <location>
        <begin position="281"/>
        <end position="327"/>
    </location>
</feature>
<dbReference type="GO" id="GO:0007165">
    <property type="term" value="P:signal transduction"/>
    <property type="evidence" value="ECO:0007669"/>
    <property type="project" value="UniProtKB-KW"/>
</dbReference>
<evidence type="ECO:0000313" key="8">
    <source>
        <dbReference type="Proteomes" id="UP000245890"/>
    </source>
</evidence>
<accession>A0A2U0SHU0</accession>
<evidence type="ECO:0000256" key="1">
    <source>
        <dbReference type="ARBA" id="ARBA00022500"/>
    </source>
</evidence>
<dbReference type="Pfam" id="PF00015">
    <property type="entry name" value="MCPsignal"/>
    <property type="match status" value="1"/>
</dbReference>
<dbReference type="AlphaFoldDB" id="A0A2U0SHU0"/>
<keyword evidence="1" id="KW-0145">Chemotaxis</keyword>
<dbReference type="SUPFAM" id="SSF158472">
    <property type="entry name" value="HAMP domain-like"/>
    <property type="match status" value="1"/>
</dbReference>
<dbReference type="SMART" id="SM00283">
    <property type="entry name" value="MA"/>
    <property type="match status" value="1"/>
</dbReference>
<evidence type="ECO:0000256" key="4">
    <source>
        <dbReference type="SAM" id="Phobius"/>
    </source>
</evidence>
<proteinExistence type="inferred from homology"/>